<proteinExistence type="evidence at transcript level"/>
<dbReference type="PRINTS" id="PR00348">
    <property type="entry name" value="UBIQUITIN"/>
</dbReference>
<organism evidence="3">
    <name type="scientific">Nitzschia sp. IriIs04</name>
    <dbReference type="NCBI Taxonomy" id="1444690"/>
    <lineage>
        <taxon>Eukaryota</taxon>
        <taxon>Sar</taxon>
        <taxon>Stramenopiles</taxon>
        <taxon>Ochrophyta</taxon>
        <taxon>Bacillariophyta</taxon>
        <taxon>Bacillariophyceae</taxon>
        <taxon>Bacillariophycidae</taxon>
        <taxon>Bacillariales</taxon>
        <taxon>Bacillariaceae</taxon>
        <taxon>Nitzschia</taxon>
    </lineage>
</organism>
<dbReference type="SMART" id="SM00213">
    <property type="entry name" value="UBQ"/>
    <property type="match status" value="1"/>
</dbReference>
<evidence type="ECO:0000313" key="3">
    <source>
        <dbReference type="EMBL" id="BAT25226.1"/>
    </source>
</evidence>
<dbReference type="SUPFAM" id="SSF54236">
    <property type="entry name" value="Ubiquitin-like"/>
    <property type="match status" value="1"/>
</dbReference>
<feature type="domain" description="Ubiquitin-like" evidence="2">
    <location>
        <begin position="50"/>
        <end position="125"/>
    </location>
</feature>
<dbReference type="InterPro" id="IPR050158">
    <property type="entry name" value="Ubiquitin_ubiquitin-like"/>
</dbReference>
<dbReference type="PROSITE" id="PS00299">
    <property type="entry name" value="UBIQUITIN_1"/>
    <property type="match status" value="1"/>
</dbReference>
<dbReference type="Pfam" id="PF00240">
    <property type="entry name" value="ubiquitin"/>
    <property type="match status" value="1"/>
</dbReference>
<reference evidence="3" key="1">
    <citation type="submission" date="2015-04" db="EMBL/GenBank/DDBJ databases">
        <title>Plastid of Nitzschia.</title>
        <authorList>
            <person name="Kamikawa R."/>
        </authorList>
    </citation>
    <scope>NUCLEOTIDE SEQUENCE</scope>
</reference>
<protein>
    <submittedName>
        <fullName evidence="3">Symbiotic ubiquitin</fullName>
    </submittedName>
</protein>
<dbReference type="InterPro" id="IPR000626">
    <property type="entry name" value="Ubiquitin-like_dom"/>
</dbReference>
<feature type="signal peptide" evidence="1">
    <location>
        <begin position="1"/>
        <end position="19"/>
    </location>
</feature>
<dbReference type="FunFam" id="3.10.20.90:FF:000160">
    <property type="entry name" value="Polyubiquitin-C"/>
    <property type="match status" value="1"/>
</dbReference>
<dbReference type="EMBL" id="LC052644">
    <property type="protein sequence ID" value="BAT25226.1"/>
    <property type="molecule type" value="mRNA"/>
</dbReference>
<dbReference type="AlphaFoldDB" id="A0A0P0YV44"/>
<sequence>MKLYFLLCLLYTGLSWTHAVGFGVPRSLPFVKSFEESPSRSIWAVPRGGMQLFVKTLTGKTVSVEVEEGESIEDVKAKIAEKEGIPPEQQRLIFGGQQLQDGKTLDDYNVGDDATLHLVLRLRGGIIPRSLIPSGVFKVDEAFVRKHLKGLSEEETMLMQSFIQQASVPLERPPPPKPSRIMALNRRMTNTVVENLDHPKGRRVYRALFRIRDSPRIGEGGHVEDSINYDPPLPGTFNYNGYLVPTDGKRVVKLTNYIRRRDNFNIVGKCLSMWKLDGRVAPKK</sequence>
<dbReference type="InterPro" id="IPR019956">
    <property type="entry name" value="Ubiquitin_dom"/>
</dbReference>
<dbReference type="PANTHER" id="PTHR10666">
    <property type="entry name" value="UBIQUITIN"/>
    <property type="match status" value="1"/>
</dbReference>
<accession>A0A0P0YV44</accession>
<name>A0A0P0YV44_9STRA</name>
<dbReference type="InterPro" id="IPR029071">
    <property type="entry name" value="Ubiquitin-like_domsf"/>
</dbReference>
<evidence type="ECO:0000256" key="1">
    <source>
        <dbReference type="SAM" id="SignalP"/>
    </source>
</evidence>
<dbReference type="InterPro" id="IPR019954">
    <property type="entry name" value="Ubiquitin_CS"/>
</dbReference>
<feature type="chain" id="PRO_5006057766" evidence="1">
    <location>
        <begin position="20"/>
        <end position="284"/>
    </location>
</feature>
<dbReference type="PROSITE" id="PS50053">
    <property type="entry name" value="UBIQUITIN_2"/>
    <property type="match status" value="1"/>
</dbReference>
<dbReference type="Gene3D" id="3.10.20.90">
    <property type="entry name" value="Phosphatidylinositol 3-kinase Catalytic Subunit, Chain A, domain 1"/>
    <property type="match status" value="1"/>
</dbReference>
<gene>
    <name evidence="3" type="primary">sUb</name>
</gene>
<keyword evidence="1" id="KW-0732">Signal</keyword>
<evidence type="ECO:0000259" key="2">
    <source>
        <dbReference type="PROSITE" id="PS50053"/>
    </source>
</evidence>